<gene>
    <name evidence="2" type="ORF">LCGC14_0311350</name>
</gene>
<dbReference type="EMBL" id="LAZR01000203">
    <property type="protein sequence ID" value="KKN82322.1"/>
    <property type="molecule type" value="Genomic_DNA"/>
</dbReference>
<feature type="region of interest" description="Disordered" evidence="1">
    <location>
        <begin position="1"/>
        <end position="20"/>
    </location>
</feature>
<dbReference type="AlphaFoldDB" id="A0A0F9U4X6"/>
<evidence type="ECO:0000313" key="2">
    <source>
        <dbReference type="EMBL" id="KKN82322.1"/>
    </source>
</evidence>
<reference evidence="2" key="1">
    <citation type="journal article" date="2015" name="Nature">
        <title>Complex archaea that bridge the gap between prokaryotes and eukaryotes.</title>
        <authorList>
            <person name="Spang A."/>
            <person name="Saw J.H."/>
            <person name="Jorgensen S.L."/>
            <person name="Zaremba-Niedzwiedzka K."/>
            <person name="Martijn J."/>
            <person name="Lind A.E."/>
            <person name="van Eijk R."/>
            <person name="Schleper C."/>
            <person name="Guy L."/>
            <person name="Ettema T.J."/>
        </authorList>
    </citation>
    <scope>NUCLEOTIDE SEQUENCE</scope>
</reference>
<sequence>MVDWSKEHTGALHGKYGDKGHAGCPGCMSAGMHLGGTCVLAYSYGLHLVSLCPFPDPRAG</sequence>
<name>A0A0F9U4X6_9ZZZZ</name>
<proteinExistence type="predicted"/>
<accession>A0A0F9U4X6</accession>
<evidence type="ECO:0000256" key="1">
    <source>
        <dbReference type="SAM" id="MobiDB-lite"/>
    </source>
</evidence>
<organism evidence="2">
    <name type="scientific">marine sediment metagenome</name>
    <dbReference type="NCBI Taxonomy" id="412755"/>
    <lineage>
        <taxon>unclassified sequences</taxon>
        <taxon>metagenomes</taxon>
        <taxon>ecological metagenomes</taxon>
    </lineage>
</organism>
<comment type="caution">
    <text evidence="2">The sequence shown here is derived from an EMBL/GenBank/DDBJ whole genome shotgun (WGS) entry which is preliminary data.</text>
</comment>
<protein>
    <submittedName>
        <fullName evidence="2">Uncharacterized protein</fullName>
    </submittedName>
</protein>